<evidence type="ECO:0000256" key="4">
    <source>
        <dbReference type="PROSITE-ProRule" id="PRU00335"/>
    </source>
</evidence>
<dbReference type="Gene3D" id="1.10.357.10">
    <property type="entry name" value="Tetracycline Repressor, domain 2"/>
    <property type="match status" value="1"/>
</dbReference>
<dbReference type="PANTHER" id="PTHR30055:SF234">
    <property type="entry name" value="HTH-TYPE TRANSCRIPTIONAL REGULATOR BETI"/>
    <property type="match status" value="1"/>
</dbReference>
<keyword evidence="7" id="KW-1185">Reference proteome</keyword>
<evidence type="ECO:0000313" key="6">
    <source>
        <dbReference type="EMBL" id="TQL79214.1"/>
    </source>
</evidence>
<proteinExistence type="predicted"/>
<dbReference type="RefSeq" id="WP_142044355.1">
    <property type="nucleotide sequence ID" value="NZ_JBHTGS010000002.1"/>
</dbReference>
<dbReference type="InterPro" id="IPR001647">
    <property type="entry name" value="HTH_TetR"/>
</dbReference>
<organism evidence="6 7">
    <name type="scientific">Stackebrandtia endophytica</name>
    <dbReference type="NCBI Taxonomy" id="1496996"/>
    <lineage>
        <taxon>Bacteria</taxon>
        <taxon>Bacillati</taxon>
        <taxon>Actinomycetota</taxon>
        <taxon>Actinomycetes</taxon>
        <taxon>Glycomycetales</taxon>
        <taxon>Glycomycetaceae</taxon>
        <taxon>Stackebrandtia</taxon>
    </lineage>
</organism>
<dbReference type="PANTHER" id="PTHR30055">
    <property type="entry name" value="HTH-TYPE TRANSCRIPTIONAL REGULATOR RUTR"/>
    <property type="match status" value="1"/>
</dbReference>
<evidence type="ECO:0000256" key="3">
    <source>
        <dbReference type="ARBA" id="ARBA00023163"/>
    </source>
</evidence>
<evidence type="ECO:0000256" key="1">
    <source>
        <dbReference type="ARBA" id="ARBA00023015"/>
    </source>
</evidence>
<gene>
    <name evidence="6" type="ORF">FB566_4815</name>
</gene>
<dbReference type="Proteomes" id="UP000317043">
    <property type="component" value="Unassembled WGS sequence"/>
</dbReference>
<protein>
    <submittedName>
        <fullName evidence="6">TetR family transcriptional regulator</fullName>
    </submittedName>
</protein>
<reference evidence="6 7" key="1">
    <citation type="submission" date="2019-06" db="EMBL/GenBank/DDBJ databases">
        <title>Sequencing the genomes of 1000 actinobacteria strains.</title>
        <authorList>
            <person name="Klenk H.-P."/>
        </authorList>
    </citation>
    <scope>NUCLEOTIDE SEQUENCE [LARGE SCALE GENOMIC DNA]</scope>
    <source>
        <strain evidence="6 7">DSM 45928</strain>
    </source>
</reference>
<comment type="caution">
    <text evidence="6">The sequence shown here is derived from an EMBL/GenBank/DDBJ whole genome shotgun (WGS) entry which is preliminary data.</text>
</comment>
<dbReference type="SUPFAM" id="SSF46689">
    <property type="entry name" value="Homeodomain-like"/>
    <property type="match status" value="1"/>
</dbReference>
<dbReference type="AlphaFoldDB" id="A0A543B314"/>
<dbReference type="InterPro" id="IPR009057">
    <property type="entry name" value="Homeodomain-like_sf"/>
</dbReference>
<sequence length="200" mass="21973">MVGLRERKRAETRQRISDRATRLFERHGFENVTLAQVAAAAEVSVKTVVNYFGAKEDLFFDAEPAIRDALVAALAGHSPPSATAVLRPMILDGPILAGPCRWDAIDERTWEAMRVWAECEQSSPTLTSRRAAILQSWMEPLAVAGGSRPWAAMTVGVLMLRHDLVARGLLGHDDPATVEGQVRQVVGRALDALERGFRHP</sequence>
<evidence type="ECO:0000259" key="5">
    <source>
        <dbReference type="PROSITE" id="PS50977"/>
    </source>
</evidence>
<dbReference type="PROSITE" id="PS50977">
    <property type="entry name" value="HTH_TETR_2"/>
    <property type="match status" value="1"/>
</dbReference>
<feature type="DNA-binding region" description="H-T-H motif" evidence="4">
    <location>
        <begin position="33"/>
        <end position="52"/>
    </location>
</feature>
<name>A0A543B314_9ACTN</name>
<feature type="domain" description="HTH tetR-type" evidence="5">
    <location>
        <begin position="10"/>
        <end position="70"/>
    </location>
</feature>
<dbReference type="InParanoid" id="A0A543B314"/>
<evidence type="ECO:0000313" key="7">
    <source>
        <dbReference type="Proteomes" id="UP000317043"/>
    </source>
</evidence>
<dbReference type="OrthoDB" id="5185169at2"/>
<keyword evidence="3" id="KW-0804">Transcription</keyword>
<dbReference type="EMBL" id="VFOW01000001">
    <property type="protein sequence ID" value="TQL79214.1"/>
    <property type="molecule type" value="Genomic_DNA"/>
</dbReference>
<accession>A0A543B314</accession>
<keyword evidence="1" id="KW-0805">Transcription regulation</keyword>
<dbReference type="InterPro" id="IPR050109">
    <property type="entry name" value="HTH-type_TetR-like_transc_reg"/>
</dbReference>
<dbReference type="GO" id="GO:0000976">
    <property type="term" value="F:transcription cis-regulatory region binding"/>
    <property type="evidence" value="ECO:0007669"/>
    <property type="project" value="TreeGrafter"/>
</dbReference>
<keyword evidence="2 4" id="KW-0238">DNA-binding</keyword>
<dbReference type="GO" id="GO:0003700">
    <property type="term" value="F:DNA-binding transcription factor activity"/>
    <property type="evidence" value="ECO:0007669"/>
    <property type="project" value="TreeGrafter"/>
</dbReference>
<dbReference type="Pfam" id="PF00440">
    <property type="entry name" value="TetR_N"/>
    <property type="match status" value="1"/>
</dbReference>
<evidence type="ECO:0000256" key="2">
    <source>
        <dbReference type="ARBA" id="ARBA00023125"/>
    </source>
</evidence>